<evidence type="ECO:0000313" key="2">
    <source>
        <dbReference type="EMBL" id="QSE90302.1"/>
    </source>
</evidence>
<dbReference type="SMART" id="SM00530">
    <property type="entry name" value="HTH_XRE"/>
    <property type="match status" value="1"/>
</dbReference>
<accession>A0A974W437</accession>
<name>A0A974W437_9NOCA</name>
<dbReference type="Proteomes" id="UP000662986">
    <property type="component" value="Chromosome"/>
</dbReference>
<dbReference type="InterPro" id="IPR001387">
    <property type="entry name" value="Cro/C1-type_HTH"/>
</dbReference>
<dbReference type="PROSITE" id="PS50943">
    <property type="entry name" value="HTH_CROC1"/>
    <property type="match status" value="1"/>
</dbReference>
<reference evidence="2 3" key="2">
    <citation type="journal article" date="2022" name="Arch. Microbiol.">
        <title>Rhodococcus pseudokoreensis sp. nov. isolated from the rhizosphere of young M26 apple rootstocks.</title>
        <authorList>
            <person name="Kampfer P."/>
            <person name="Glaeser S.P."/>
            <person name="Blom J."/>
            <person name="Wolf J."/>
            <person name="Benning S."/>
            <person name="Schloter M."/>
            <person name="Neumann-Schaal M."/>
        </authorList>
    </citation>
    <scope>NUCLEOTIDE SEQUENCE [LARGE SCALE GENOMIC DNA]</scope>
    <source>
        <strain evidence="2 3">R79</strain>
    </source>
</reference>
<dbReference type="Gene3D" id="1.10.260.40">
    <property type="entry name" value="lambda repressor-like DNA-binding domains"/>
    <property type="match status" value="1"/>
</dbReference>
<protein>
    <submittedName>
        <fullName evidence="2">Helix-turn-helix transcriptional regulator</fullName>
    </submittedName>
</protein>
<gene>
    <name evidence="2" type="ORF">JWS13_17580</name>
</gene>
<reference evidence="2 3" key="1">
    <citation type="journal article" date="2021" name="Microbiol. Resour. Announc.">
        <title>Complete Genome Sequences of Two Rhodococcus sp. Strains with Large and Linear Chromosomes, Isolated from Apple Rhizosphere.</title>
        <authorList>
            <person name="Benning S."/>
            <person name="Brugnone N."/>
            <person name="Siani R."/>
            <person name="Kublik S."/>
            <person name="Schloter M."/>
            <person name="Rad V."/>
        </authorList>
    </citation>
    <scope>NUCLEOTIDE SEQUENCE [LARGE SCALE GENOMIC DNA]</scope>
    <source>
        <strain evidence="2 3">R79</strain>
    </source>
</reference>
<evidence type="ECO:0000313" key="3">
    <source>
        <dbReference type="Proteomes" id="UP000662986"/>
    </source>
</evidence>
<dbReference type="CDD" id="cd00093">
    <property type="entry name" value="HTH_XRE"/>
    <property type="match status" value="1"/>
</dbReference>
<evidence type="ECO:0000259" key="1">
    <source>
        <dbReference type="PROSITE" id="PS50943"/>
    </source>
</evidence>
<dbReference type="Pfam" id="PF01381">
    <property type="entry name" value="HTH_3"/>
    <property type="match status" value="1"/>
</dbReference>
<sequence length="156" mass="17197">MAEHHSDQEVGNKIVELRESLGMTQGQLAEQLRSRGLGWSQGTLSKVETGQRSVRLTEAPVVALVLRVRIDELAGIEDARPSGQMPALLQHEVLDQLDLINDALQQARSIKTLADQSIPALERSWDTTSRVLDHLVGKAETDYEAGPPVEQERGDQ</sequence>
<organism evidence="2 3">
    <name type="scientific">Rhodococcus pseudokoreensis</name>
    <dbReference type="NCBI Taxonomy" id="2811421"/>
    <lineage>
        <taxon>Bacteria</taxon>
        <taxon>Bacillati</taxon>
        <taxon>Actinomycetota</taxon>
        <taxon>Actinomycetes</taxon>
        <taxon>Mycobacteriales</taxon>
        <taxon>Nocardiaceae</taxon>
        <taxon>Rhodococcus</taxon>
    </lineage>
</organism>
<dbReference type="EMBL" id="CP070619">
    <property type="protein sequence ID" value="QSE90302.1"/>
    <property type="molecule type" value="Genomic_DNA"/>
</dbReference>
<feature type="domain" description="HTH cro/C1-type" evidence="1">
    <location>
        <begin position="14"/>
        <end position="73"/>
    </location>
</feature>
<dbReference type="InterPro" id="IPR010982">
    <property type="entry name" value="Lambda_DNA-bd_dom_sf"/>
</dbReference>
<dbReference type="SUPFAM" id="SSF47413">
    <property type="entry name" value="lambda repressor-like DNA-binding domains"/>
    <property type="match status" value="1"/>
</dbReference>
<dbReference type="RefSeq" id="WP_206006772.1">
    <property type="nucleotide sequence ID" value="NZ_CP070619.1"/>
</dbReference>
<keyword evidence="3" id="KW-1185">Reference proteome</keyword>
<proteinExistence type="predicted"/>